<dbReference type="Gene3D" id="3.30.420.10">
    <property type="entry name" value="Ribonuclease H-like superfamily/Ribonuclease H"/>
    <property type="match status" value="1"/>
</dbReference>
<sequence length="151" mass="17813">MEKRVQFCEVIIDMFENEELDEKEIIFTDEANFWLNGYVNKQNYRFWRKENPNVSIAVPLHPQKVSAWAAISVKGVYLQFFEGTVTGESYKELENKFFPYAKKRGLVNRFYFMQDEATPHRTRDVFESIHKVYGNRVIGLGYPKFAHGGLE</sequence>
<proteinExistence type="predicted"/>
<accession>A0A026WFN5</accession>
<dbReference type="Proteomes" id="UP000053097">
    <property type="component" value="Unassembled WGS sequence"/>
</dbReference>
<gene>
    <name evidence="1" type="ORF">X777_06699</name>
</gene>
<evidence type="ECO:0000313" key="2">
    <source>
        <dbReference type="Proteomes" id="UP000053097"/>
    </source>
</evidence>
<evidence type="ECO:0000313" key="1">
    <source>
        <dbReference type="EMBL" id="EZA53834.1"/>
    </source>
</evidence>
<dbReference type="PANTHER" id="PTHR47326">
    <property type="entry name" value="TRANSPOSABLE ELEMENT TC3 TRANSPOSASE-LIKE PROTEIN"/>
    <property type="match status" value="1"/>
</dbReference>
<dbReference type="OrthoDB" id="7553511at2759"/>
<dbReference type="OMA" id="YFMQDEA"/>
<evidence type="ECO:0008006" key="3">
    <source>
        <dbReference type="Google" id="ProtNLM"/>
    </source>
</evidence>
<dbReference type="EMBL" id="KK107267">
    <property type="protein sequence ID" value="EZA53834.1"/>
    <property type="molecule type" value="Genomic_DNA"/>
</dbReference>
<dbReference type="AlphaFoldDB" id="A0A026WFN5"/>
<dbReference type="GO" id="GO:0003676">
    <property type="term" value="F:nucleic acid binding"/>
    <property type="evidence" value="ECO:0007669"/>
    <property type="project" value="InterPro"/>
</dbReference>
<organism evidence="1 2">
    <name type="scientific">Ooceraea biroi</name>
    <name type="common">Clonal raider ant</name>
    <name type="synonym">Cerapachys biroi</name>
    <dbReference type="NCBI Taxonomy" id="2015173"/>
    <lineage>
        <taxon>Eukaryota</taxon>
        <taxon>Metazoa</taxon>
        <taxon>Ecdysozoa</taxon>
        <taxon>Arthropoda</taxon>
        <taxon>Hexapoda</taxon>
        <taxon>Insecta</taxon>
        <taxon>Pterygota</taxon>
        <taxon>Neoptera</taxon>
        <taxon>Endopterygota</taxon>
        <taxon>Hymenoptera</taxon>
        <taxon>Apocrita</taxon>
        <taxon>Aculeata</taxon>
        <taxon>Formicoidea</taxon>
        <taxon>Formicidae</taxon>
        <taxon>Dorylinae</taxon>
        <taxon>Ooceraea</taxon>
    </lineage>
</organism>
<keyword evidence="2" id="KW-1185">Reference proteome</keyword>
<name>A0A026WFN5_OOCBI</name>
<dbReference type="PANTHER" id="PTHR47326:SF1">
    <property type="entry name" value="HTH PSQ-TYPE DOMAIN-CONTAINING PROTEIN"/>
    <property type="match status" value="1"/>
</dbReference>
<dbReference type="InterPro" id="IPR036397">
    <property type="entry name" value="RNaseH_sf"/>
</dbReference>
<reference evidence="1 2" key="1">
    <citation type="journal article" date="2014" name="Curr. Biol.">
        <title>The genome of the clonal raider ant Cerapachys biroi.</title>
        <authorList>
            <person name="Oxley P.R."/>
            <person name="Ji L."/>
            <person name="Fetter-Pruneda I."/>
            <person name="McKenzie S.K."/>
            <person name="Li C."/>
            <person name="Hu H."/>
            <person name="Zhang G."/>
            <person name="Kronauer D.J."/>
        </authorList>
    </citation>
    <scope>NUCLEOTIDE SEQUENCE [LARGE SCALE GENOMIC DNA]</scope>
</reference>
<dbReference type="STRING" id="2015173.A0A026WFN5"/>
<protein>
    <recommendedName>
        <fullName evidence="3">Tc1-like transposase DDE domain-containing protein</fullName>
    </recommendedName>
</protein>